<protein>
    <submittedName>
        <fullName evidence="1">Uncharacterized protein</fullName>
    </submittedName>
</protein>
<organism evidence="1 2">
    <name type="scientific">Pseudomonas jessenii</name>
    <dbReference type="NCBI Taxonomy" id="77298"/>
    <lineage>
        <taxon>Bacteria</taxon>
        <taxon>Pseudomonadati</taxon>
        <taxon>Pseudomonadota</taxon>
        <taxon>Gammaproteobacteria</taxon>
        <taxon>Pseudomonadales</taxon>
        <taxon>Pseudomonadaceae</taxon>
        <taxon>Pseudomonas</taxon>
    </lineage>
</organism>
<dbReference type="RefSeq" id="WP_139055577.1">
    <property type="nucleotide sequence ID" value="NZ_VDDB01000019.1"/>
</dbReference>
<evidence type="ECO:0000313" key="1">
    <source>
        <dbReference type="EMBL" id="TNB91748.1"/>
    </source>
</evidence>
<proteinExistence type="predicted"/>
<dbReference type="AlphaFoldDB" id="A0A5C4KSN6"/>
<evidence type="ECO:0000313" key="2">
    <source>
        <dbReference type="Proteomes" id="UP000306272"/>
    </source>
</evidence>
<dbReference type="EMBL" id="VDDB01000019">
    <property type="protein sequence ID" value="TNB91748.1"/>
    <property type="molecule type" value="Genomic_DNA"/>
</dbReference>
<name>A0A5C4KSN6_PSEJE</name>
<keyword evidence="2" id="KW-1185">Reference proteome</keyword>
<dbReference type="Proteomes" id="UP000306272">
    <property type="component" value="Unassembled WGS sequence"/>
</dbReference>
<accession>A0A5C4KSN6</accession>
<gene>
    <name evidence="1" type="ORF">FHG55_24795</name>
</gene>
<reference evidence="1" key="1">
    <citation type="submission" date="2019-06" db="EMBL/GenBank/DDBJ databases">
        <title>Pseudomonas-derived Butenolides : (Bio)synthesis of Styrolides.</title>
        <authorList>
            <person name="Klapper M."/>
            <person name="Chowdhury S."/>
            <person name="Stallforth P."/>
        </authorList>
    </citation>
    <scope>NUCLEOTIDE SEQUENCE [LARGE SCALE GENOMIC DNA]</scope>
    <source>
        <strain evidence="1">EC-S101</strain>
    </source>
</reference>
<comment type="caution">
    <text evidence="1">The sequence shown here is derived from an EMBL/GenBank/DDBJ whole genome shotgun (WGS) entry which is preliminary data.</text>
</comment>
<sequence length="342" mass="38543">MMQAIIKYEYLLSPAFGSDADMLRLSSELEMLSEHIAADLEAPMIEEDTLNRMIEAGLYPSTDLFQERLSKLPKDFPYCAHDIVHIVNRIVQRGRCASNIASTLDVEWQEKSLSPVFVNLLEHRACEMTALYENISISNALENQSYSTLYYCHRNINAFHKVSFQGIASDIYPDIGYDLPLNVQADARIFHSYKKFLSEKDGLLLFSNSNESNLKQAFYVGALNLESISGGILNSKPWMDFDIGSSFYQSLVENECAPGMRFGSVLFDTVVHLLSGNPKSSLDVFTKTKDSDEPRMHGKLTAYRTHVTKGGRGLRLMFWQAASGVIIFANVGNKFELEIMKP</sequence>